<accession>A0A3M2L1T4</accession>
<keyword evidence="1 2" id="KW-0238">DNA-binding</keyword>
<dbReference type="PROSITE" id="PS50977">
    <property type="entry name" value="HTH_TETR_2"/>
    <property type="match status" value="1"/>
</dbReference>
<dbReference type="EMBL" id="RFFH01000007">
    <property type="protein sequence ID" value="RMI31344.1"/>
    <property type="molecule type" value="Genomic_DNA"/>
</dbReference>
<feature type="DNA-binding region" description="H-T-H motif" evidence="2">
    <location>
        <begin position="34"/>
        <end position="53"/>
    </location>
</feature>
<comment type="caution">
    <text evidence="4">The sequence shown here is derived from an EMBL/GenBank/DDBJ whole genome shotgun (WGS) entry which is preliminary data.</text>
</comment>
<feature type="domain" description="HTH tetR-type" evidence="3">
    <location>
        <begin position="11"/>
        <end position="71"/>
    </location>
</feature>
<dbReference type="GO" id="GO:0003700">
    <property type="term" value="F:DNA-binding transcription factor activity"/>
    <property type="evidence" value="ECO:0007669"/>
    <property type="project" value="TreeGrafter"/>
</dbReference>
<dbReference type="Pfam" id="PF17932">
    <property type="entry name" value="TetR_C_24"/>
    <property type="match status" value="1"/>
</dbReference>
<dbReference type="InterPro" id="IPR001647">
    <property type="entry name" value="HTH_TetR"/>
</dbReference>
<evidence type="ECO:0000256" key="2">
    <source>
        <dbReference type="PROSITE-ProRule" id="PRU00335"/>
    </source>
</evidence>
<dbReference type="GO" id="GO:0000976">
    <property type="term" value="F:transcription cis-regulatory region binding"/>
    <property type="evidence" value="ECO:0007669"/>
    <property type="project" value="TreeGrafter"/>
</dbReference>
<dbReference type="RefSeq" id="WP_122189293.1">
    <property type="nucleotide sequence ID" value="NZ_RFFH01000007.1"/>
</dbReference>
<keyword evidence="5" id="KW-1185">Reference proteome</keyword>
<dbReference type="InterPro" id="IPR041490">
    <property type="entry name" value="KstR2_TetR_C"/>
</dbReference>
<dbReference type="SUPFAM" id="SSF48498">
    <property type="entry name" value="Tetracyclin repressor-like, C-terminal domain"/>
    <property type="match status" value="1"/>
</dbReference>
<dbReference type="OrthoDB" id="9779746at2"/>
<dbReference type="SUPFAM" id="SSF46689">
    <property type="entry name" value="Homeodomain-like"/>
    <property type="match status" value="1"/>
</dbReference>
<evidence type="ECO:0000259" key="3">
    <source>
        <dbReference type="PROSITE" id="PS50977"/>
    </source>
</evidence>
<protein>
    <submittedName>
        <fullName evidence="4">TetR/AcrR family transcriptional regulator</fullName>
    </submittedName>
</protein>
<dbReference type="AlphaFoldDB" id="A0A3M2L1T4"/>
<dbReference type="InterPro" id="IPR036271">
    <property type="entry name" value="Tet_transcr_reg_TetR-rel_C_sf"/>
</dbReference>
<dbReference type="PANTHER" id="PTHR30055:SF200">
    <property type="entry name" value="HTH-TYPE TRANSCRIPTIONAL REPRESSOR BDCR"/>
    <property type="match status" value="1"/>
</dbReference>
<dbReference type="PRINTS" id="PR00455">
    <property type="entry name" value="HTHTETR"/>
</dbReference>
<dbReference type="Gene3D" id="1.10.357.10">
    <property type="entry name" value="Tetracycline Repressor, domain 2"/>
    <property type="match status" value="1"/>
</dbReference>
<gene>
    <name evidence="4" type="ORF">EBN03_18470</name>
</gene>
<evidence type="ECO:0000313" key="4">
    <source>
        <dbReference type="EMBL" id="RMI31344.1"/>
    </source>
</evidence>
<dbReference type="Proteomes" id="UP000279275">
    <property type="component" value="Unassembled WGS sequence"/>
</dbReference>
<sequence>MTDTGDRSRADDTRARLLQAAVTAFAERGFHGSTTRDITSVAGLSSAAIYVHHRSKEELLYQISRTGHLESLAQVRAAVASADDPTGQLIAVMRDFAIHHAREHTVARVINYELAALGPQHREEIREIRQRIDGELRALLERGIATGDFDNPNSHMAAAALLSLGIDLARWYRDDGAWTPEQIGDYYVDLALRIVGARPDPQAGR</sequence>
<dbReference type="PANTHER" id="PTHR30055">
    <property type="entry name" value="HTH-TYPE TRANSCRIPTIONAL REGULATOR RUTR"/>
    <property type="match status" value="1"/>
</dbReference>
<evidence type="ECO:0000313" key="5">
    <source>
        <dbReference type="Proteomes" id="UP000279275"/>
    </source>
</evidence>
<dbReference type="InterPro" id="IPR009057">
    <property type="entry name" value="Homeodomain-like_sf"/>
</dbReference>
<evidence type="ECO:0000256" key="1">
    <source>
        <dbReference type="ARBA" id="ARBA00023125"/>
    </source>
</evidence>
<dbReference type="Pfam" id="PF00440">
    <property type="entry name" value="TetR_N"/>
    <property type="match status" value="1"/>
</dbReference>
<reference evidence="4 5" key="1">
    <citation type="submission" date="2018-10" db="EMBL/GenBank/DDBJ databases">
        <title>Isolation from cow dung.</title>
        <authorList>
            <person name="Ling L."/>
        </authorList>
    </citation>
    <scope>NUCLEOTIDE SEQUENCE [LARGE SCALE GENOMIC DNA]</scope>
    <source>
        <strain evidence="4 5">NEAU-LL90</strain>
    </source>
</reference>
<organism evidence="4 5">
    <name type="scientific">Nocardia stercoris</name>
    <dbReference type="NCBI Taxonomy" id="2483361"/>
    <lineage>
        <taxon>Bacteria</taxon>
        <taxon>Bacillati</taxon>
        <taxon>Actinomycetota</taxon>
        <taxon>Actinomycetes</taxon>
        <taxon>Mycobacteriales</taxon>
        <taxon>Nocardiaceae</taxon>
        <taxon>Nocardia</taxon>
    </lineage>
</organism>
<proteinExistence type="predicted"/>
<name>A0A3M2L1T4_9NOCA</name>
<dbReference type="InterPro" id="IPR050109">
    <property type="entry name" value="HTH-type_TetR-like_transc_reg"/>
</dbReference>